<keyword evidence="1" id="KW-0472">Membrane</keyword>
<dbReference type="Gene3D" id="3.20.20.450">
    <property type="entry name" value="EAL domain"/>
    <property type="match status" value="1"/>
</dbReference>
<dbReference type="SMART" id="SM00267">
    <property type="entry name" value="GGDEF"/>
    <property type="match status" value="1"/>
</dbReference>
<feature type="transmembrane region" description="Helical" evidence="1">
    <location>
        <begin position="124"/>
        <end position="143"/>
    </location>
</feature>
<gene>
    <name evidence="4" type="ORF">FC26_GL002335</name>
</gene>
<dbReference type="GO" id="GO:0071111">
    <property type="term" value="F:cyclic-guanylate-specific phosphodiesterase activity"/>
    <property type="evidence" value="ECO:0007669"/>
    <property type="project" value="InterPro"/>
</dbReference>
<dbReference type="PROSITE" id="PS50883">
    <property type="entry name" value="EAL"/>
    <property type="match status" value="1"/>
</dbReference>
<feature type="transmembrane region" description="Helical" evidence="1">
    <location>
        <begin position="155"/>
        <end position="175"/>
    </location>
</feature>
<dbReference type="Pfam" id="PF00563">
    <property type="entry name" value="EAL"/>
    <property type="match status" value="1"/>
</dbReference>
<protein>
    <submittedName>
        <fullName evidence="4">Signal transduction diguanylate cyclase</fullName>
    </submittedName>
</protein>
<dbReference type="AlphaFoldDB" id="A0A0R2A2E2"/>
<dbReference type="InterPro" id="IPR000160">
    <property type="entry name" value="GGDEF_dom"/>
</dbReference>
<accession>A0A0R2A2E2</accession>
<dbReference type="SUPFAM" id="SSF55073">
    <property type="entry name" value="Nucleotide cyclase"/>
    <property type="match status" value="1"/>
</dbReference>
<organism evidence="4 5">
    <name type="scientific">Paucilactobacillus vaccinostercus DSM 20634</name>
    <dbReference type="NCBI Taxonomy" id="1423813"/>
    <lineage>
        <taxon>Bacteria</taxon>
        <taxon>Bacillati</taxon>
        <taxon>Bacillota</taxon>
        <taxon>Bacilli</taxon>
        <taxon>Lactobacillales</taxon>
        <taxon>Lactobacillaceae</taxon>
        <taxon>Paucilactobacillus</taxon>
    </lineage>
</organism>
<feature type="transmembrane region" description="Helical" evidence="1">
    <location>
        <begin position="54"/>
        <end position="75"/>
    </location>
</feature>
<keyword evidence="5" id="KW-1185">Reference proteome</keyword>
<dbReference type="Proteomes" id="UP000051733">
    <property type="component" value="Unassembled WGS sequence"/>
</dbReference>
<evidence type="ECO:0000259" key="3">
    <source>
        <dbReference type="PROSITE" id="PS50887"/>
    </source>
</evidence>
<dbReference type="InterPro" id="IPR043128">
    <property type="entry name" value="Rev_trsase/Diguanyl_cyclase"/>
</dbReference>
<dbReference type="STRING" id="1423813.FC26_GL002335"/>
<dbReference type="PANTHER" id="PTHR33121">
    <property type="entry name" value="CYCLIC DI-GMP PHOSPHODIESTERASE PDEF"/>
    <property type="match status" value="1"/>
</dbReference>
<dbReference type="SUPFAM" id="SSF141868">
    <property type="entry name" value="EAL domain-like"/>
    <property type="match status" value="1"/>
</dbReference>
<evidence type="ECO:0000313" key="4">
    <source>
        <dbReference type="EMBL" id="KRM61117.1"/>
    </source>
</evidence>
<dbReference type="CDD" id="cd01949">
    <property type="entry name" value="GGDEF"/>
    <property type="match status" value="1"/>
</dbReference>
<dbReference type="SMART" id="SM00052">
    <property type="entry name" value="EAL"/>
    <property type="match status" value="1"/>
</dbReference>
<comment type="caution">
    <text evidence="4">The sequence shown here is derived from an EMBL/GenBank/DDBJ whole genome shotgun (WGS) entry which is preliminary data.</text>
</comment>
<evidence type="ECO:0000256" key="1">
    <source>
        <dbReference type="SAM" id="Phobius"/>
    </source>
</evidence>
<dbReference type="InterPro" id="IPR035919">
    <property type="entry name" value="EAL_sf"/>
</dbReference>
<dbReference type="EMBL" id="AYYY01000043">
    <property type="protein sequence ID" value="KRM61117.1"/>
    <property type="molecule type" value="Genomic_DNA"/>
</dbReference>
<dbReference type="InterPro" id="IPR029787">
    <property type="entry name" value="Nucleotide_cyclase"/>
</dbReference>
<dbReference type="CDD" id="cd01948">
    <property type="entry name" value="EAL"/>
    <property type="match status" value="1"/>
</dbReference>
<evidence type="ECO:0000313" key="5">
    <source>
        <dbReference type="Proteomes" id="UP000051733"/>
    </source>
</evidence>
<dbReference type="NCBIfam" id="TIGR00254">
    <property type="entry name" value="GGDEF"/>
    <property type="match status" value="1"/>
</dbReference>
<dbReference type="PANTHER" id="PTHR33121:SF71">
    <property type="entry name" value="OXYGEN SENSOR PROTEIN DOSP"/>
    <property type="match status" value="1"/>
</dbReference>
<dbReference type="InterPro" id="IPR050706">
    <property type="entry name" value="Cyclic-di-GMP_PDE-like"/>
</dbReference>
<dbReference type="Gene3D" id="3.30.70.270">
    <property type="match status" value="1"/>
</dbReference>
<feature type="domain" description="GGDEF" evidence="3">
    <location>
        <begin position="251"/>
        <end position="387"/>
    </location>
</feature>
<name>A0A0R2A2E2_9LACO</name>
<dbReference type="RefSeq" id="WP_057779601.1">
    <property type="nucleotide sequence ID" value="NZ_AYYY01000043.1"/>
</dbReference>
<evidence type="ECO:0000259" key="2">
    <source>
        <dbReference type="PROSITE" id="PS50883"/>
    </source>
</evidence>
<feature type="transmembrane region" description="Helical" evidence="1">
    <location>
        <begin position="187"/>
        <end position="205"/>
    </location>
</feature>
<keyword evidence="1" id="KW-1133">Transmembrane helix</keyword>
<dbReference type="Pfam" id="PF00990">
    <property type="entry name" value="GGDEF"/>
    <property type="match status" value="1"/>
</dbReference>
<sequence>MSTNQLLQDLPLFAMPIAVISFFSIGFIQYFQRIWSDAFEREGPSTRYRFGRRLILLFLSVGLGCFIHFGAMAYITNDSALLYHNWALFVLVLPLLYGGFNGLEVSLQSLTLLMIWYMHHAPNFWHPTTLLALAGFIALAVLLKRYHQYIMQHWWVGVLLAGILASLFWFTVPHVSMHLVMTTELKWEAVLMYTLMIAFVLGYWLRQYRDDKRTHELERLAEYEKGTYDTGYANHQAELQQLFTKTQAQNDTLTFATLDLDHFKQINDRFGRLAGNAVLIAVGETLKQLLTNANVEHQLYLTTGEEYNIVFPNQSAESVLPIIKGCWQAIRKQEFPYKQRNIAVTVSIGCTALQSDDTSINDIYKRADDALSKSKRSGRDTVTFDTQIISGADKSEKSLADYCYFSQGIYDITQDGHPKYYHELLLRTYDSLQKRWVLPDTFEIPAWMQIALLQEFMRHTQLHNFNINLTADQFQDIDIAEALAQFSESPEGPTNLTVEITALTDSQTTRRISARYRAAGIKILIDDVGSDNSFEMVRPSMAYINGFKFAMQNLRKTTSDSALRERVQFWRQIAKENQLSFILEGVETAEDLKMAQALSTPYVQGYYFDKPSAAEGLSQ</sequence>
<dbReference type="InterPro" id="IPR001633">
    <property type="entry name" value="EAL_dom"/>
</dbReference>
<dbReference type="PROSITE" id="PS50887">
    <property type="entry name" value="GGDEF"/>
    <property type="match status" value="1"/>
</dbReference>
<feature type="domain" description="EAL" evidence="2">
    <location>
        <begin position="360"/>
        <end position="619"/>
    </location>
</feature>
<feature type="transmembrane region" description="Helical" evidence="1">
    <location>
        <begin position="12"/>
        <end position="31"/>
    </location>
</feature>
<proteinExistence type="predicted"/>
<dbReference type="PATRIC" id="fig|1423813.3.peg.2382"/>
<reference evidence="4 5" key="1">
    <citation type="journal article" date="2015" name="Genome Announc.">
        <title>Expanding the biotechnology potential of lactobacilli through comparative genomics of 213 strains and associated genera.</title>
        <authorList>
            <person name="Sun Z."/>
            <person name="Harris H.M."/>
            <person name="McCann A."/>
            <person name="Guo C."/>
            <person name="Argimon S."/>
            <person name="Zhang W."/>
            <person name="Yang X."/>
            <person name="Jeffery I.B."/>
            <person name="Cooney J.C."/>
            <person name="Kagawa T.F."/>
            <person name="Liu W."/>
            <person name="Song Y."/>
            <person name="Salvetti E."/>
            <person name="Wrobel A."/>
            <person name="Rasinkangas P."/>
            <person name="Parkhill J."/>
            <person name="Rea M.C."/>
            <person name="O'Sullivan O."/>
            <person name="Ritari J."/>
            <person name="Douillard F.P."/>
            <person name="Paul Ross R."/>
            <person name="Yang R."/>
            <person name="Briner A.E."/>
            <person name="Felis G.E."/>
            <person name="de Vos W.M."/>
            <person name="Barrangou R."/>
            <person name="Klaenhammer T.R."/>
            <person name="Caufield P.W."/>
            <person name="Cui Y."/>
            <person name="Zhang H."/>
            <person name="O'Toole P.W."/>
        </authorList>
    </citation>
    <scope>NUCLEOTIDE SEQUENCE [LARGE SCALE GENOMIC DNA]</scope>
    <source>
        <strain evidence="4 5">DSM 20634</strain>
    </source>
</reference>
<keyword evidence="1" id="KW-0812">Transmembrane</keyword>
<dbReference type="OrthoDB" id="2249567at2"/>